<dbReference type="PANTHER" id="PTHR43767">
    <property type="entry name" value="LONG-CHAIN-FATTY-ACID--COA LIGASE"/>
    <property type="match status" value="1"/>
</dbReference>
<dbReference type="InterPro" id="IPR042099">
    <property type="entry name" value="ANL_N_sf"/>
</dbReference>
<evidence type="ECO:0000256" key="2">
    <source>
        <dbReference type="ARBA" id="ARBA00022598"/>
    </source>
</evidence>
<dbReference type="PANTHER" id="PTHR43767:SF7">
    <property type="entry name" value="MEDIUM_LONG-CHAIN-FATTY-ACID--COA LIGASE FADD8"/>
    <property type="match status" value="1"/>
</dbReference>
<sequence>MSFVRYLDHGARRNPDALCLQMGELKMRYRDVQSLSHRIGNKFRSLGLGRGDHASVLSVNDIHAFVCLFGFSRAGVTWVPANPKLSPDDIQYQLDFFECKVVIYQRSFAAVIDELRPSLPGVKAFVCLDAELPNAPSLEQWLADVDDTPLEVPIEAEDLAMIMPTGGTTGRSKGVSLSNRSLDTFASTYMYCFPYLPTELPVTLAAAPLTHAAGIFSLPTLIRGGHVVILAKADPVEMLDSIEREAITEFFLPPTVIYRMLDVPGVETRKLETLRYFVYAAAPMSVEKLKQALRVFGPVMAQVFGQAEAPALCTYLSPKDHFEPDGSIGSDERLASCGYPTPLMQVRILDDDNREVADGERGEICVKGGLMMSGYYKKPDITANTIIDGWLHTGDIGFKDPAGRVHICDRKKDMIISGGFNIYPQEIEQVLWAHPAVQECAVVGVPDADWGESVKAVVELNRGMSVTEAELLALCKKELGSLRTPKSVDFIDAIPRSPNGKVLKRELRDSYWAGQSRKI</sequence>
<dbReference type="FunFam" id="3.30.300.30:FF:000008">
    <property type="entry name" value="2,3-dihydroxybenzoate-AMP ligase"/>
    <property type="match status" value="1"/>
</dbReference>
<dbReference type="EMBL" id="SOBT01000008">
    <property type="protein sequence ID" value="TDU32658.1"/>
    <property type="molecule type" value="Genomic_DNA"/>
</dbReference>
<feature type="domain" description="AMP-binding enzyme C-terminal" evidence="4">
    <location>
        <begin position="426"/>
        <end position="501"/>
    </location>
</feature>
<dbReference type="InterPro" id="IPR020845">
    <property type="entry name" value="AMP-binding_CS"/>
</dbReference>
<protein>
    <submittedName>
        <fullName evidence="5">Acyl-CoA synthetase (AMP-forming)/AMP-acid ligase II</fullName>
    </submittedName>
</protein>
<evidence type="ECO:0000256" key="1">
    <source>
        <dbReference type="ARBA" id="ARBA00006432"/>
    </source>
</evidence>
<dbReference type="SUPFAM" id="SSF56801">
    <property type="entry name" value="Acetyl-CoA synthetase-like"/>
    <property type="match status" value="1"/>
</dbReference>
<reference evidence="5 6" key="1">
    <citation type="submission" date="2019-03" db="EMBL/GenBank/DDBJ databases">
        <title>Genomic Encyclopedia of Type Strains, Phase IV (KMG-IV): sequencing the most valuable type-strain genomes for metagenomic binning, comparative biology and taxonomic classification.</title>
        <authorList>
            <person name="Goeker M."/>
        </authorList>
    </citation>
    <scope>NUCLEOTIDE SEQUENCE [LARGE SCALE GENOMIC DNA]</scope>
    <source>
        <strain evidence="5 6">DSM 26377</strain>
    </source>
</reference>
<organism evidence="5 6">
    <name type="scientific">Panacagrimonas perspica</name>
    <dbReference type="NCBI Taxonomy" id="381431"/>
    <lineage>
        <taxon>Bacteria</taxon>
        <taxon>Pseudomonadati</taxon>
        <taxon>Pseudomonadota</taxon>
        <taxon>Gammaproteobacteria</taxon>
        <taxon>Nevskiales</taxon>
        <taxon>Nevskiaceae</taxon>
        <taxon>Panacagrimonas</taxon>
    </lineage>
</organism>
<comment type="caution">
    <text evidence="5">The sequence shown here is derived from an EMBL/GenBank/DDBJ whole genome shotgun (WGS) entry which is preliminary data.</text>
</comment>
<proteinExistence type="inferred from homology"/>
<dbReference type="InterPro" id="IPR025110">
    <property type="entry name" value="AMP-bd_C"/>
</dbReference>
<dbReference type="InterPro" id="IPR000873">
    <property type="entry name" value="AMP-dep_synth/lig_dom"/>
</dbReference>
<comment type="similarity">
    <text evidence="1">Belongs to the ATP-dependent AMP-binding enzyme family.</text>
</comment>
<dbReference type="Pfam" id="PF13193">
    <property type="entry name" value="AMP-binding_C"/>
    <property type="match status" value="1"/>
</dbReference>
<dbReference type="InterPro" id="IPR045851">
    <property type="entry name" value="AMP-bd_C_sf"/>
</dbReference>
<dbReference type="OrthoDB" id="9047442at2"/>
<dbReference type="Gene3D" id="3.40.50.12780">
    <property type="entry name" value="N-terminal domain of ligase-like"/>
    <property type="match status" value="1"/>
</dbReference>
<evidence type="ECO:0000313" key="6">
    <source>
        <dbReference type="Proteomes" id="UP000295341"/>
    </source>
</evidence>
<name>A0A4S3KB01_9GAMM</name>
<keyword evidence="2 5" id="KW-0436">Ligase</keyword>
<keyword evidence="6" id="KW-1185">Reference proteome</keyword>
<dbReference type="InterPro" id="IPR050237">
    <property type="entry name" value="ATP-dep_AMP-bd_enzyme"/>
</dbReference>
<dbReference type="Gene3D" id="3.30.300.30">
    <property type="match status" value="1"/>
</dbReference>
<feature type="domain" description="AMP-dependent synthetase/ligase" evidence="3">
    <location>
        <begin position="8"/>
        <end position="376"/>
    </location>
</feature>
<dbReference type="GO" id="GO:0016877">
    <property type="term" value="F:ligase activity, forming carbon-sulfur bonds"/>
    <property type="evidence" value="ECO:0007669"/>
    <property type="project" value="UniProtKB-ARBA"/>
</dbReference>
<dbReference type="Pfam" id="PF00501">
    <property type="entry name" value="AMP-binding"/>
    <property type="match status" value="1"/>
</dbReference>
<dbReference type="AlphaFoldDB" id="A0A4S3KB01"/>
<dbReference type="PROSITE" id="PS00455">
    <property type="entry name" value="AMP_BINDING"/>
    <property type="match status" value="1"/>
</dbReference>
<dbReference type="RefSeq" id="WP_133881143.1">
    <property type="nucleotide sequence ID" value="NZ_MWIN01000001.1"/>
</dbReference>
<dbReference type="Proteomes" id="UP000295341">
    <property type="component" value="Unassembled WGS sequence"/>
</dbReference>
<accession>A0A4S3KB01</accession>
<evidence type="ECO:0000259" key="3">
    <source>
        <dbReference type="Pfam" id="PF00501"/>
    </source>
</evidence>
<evidence type="ECO:0000313" key="5">
    <source>
        <dbReference type="EMBL" id="TDU32658.1"/>
    </source>
</evidence>
<gene>
    <name evidence="5" type="ORF">DFR24_2058</name>
</gene>
<evidence type="ECO:0000259" key="4">
    <source>
        <dbReference type="Pfam" id="PF13193"/>
    </source>
</evidence>